<comment type="similarity">
    <text evidence="1">Belongs to the glycosyltransferase 2 family.</text>
</comment>
<sequence>MTGQGWLDAGESVLAVVLTIFALAGAVPAVIMGFQFLLVPVHGFVNHYRRAAPTTPRVAVIVPAWNEGAVIGASIDRLMALEYPDGHLRIYVVDDASTDDTPDVVRAKERQYPGSVFHLRRERGGEGKAHTLNHGIRHVLSEDWMEAMLIMDADVIYLPDSLRKMTRHFADPKVGAVTAYIREGSAEKNFLNRFIGFEYVLSQLGSRRAQNVLGAMACLAGGAQLHTRHNIEQLGGAIDTSSLAEDTVTTFETQLAGRRVVFEPYAVVLAEEPHRVGALWKQRLRWARGNVQLTARFRKLWFRPARGHRLGSISFGLTWFGVFLLPVFMILASIGLIGLYLMQSPISGVIFRSMWIVIGCAYIYTITLAVQLDPGMARAAWREVLVFPGLVSIVVMLSAFFPGLFTELVPALFGLRMSEGGIFAWYLAIYAWISLCMVGAWGAKRLDDARVPQWIVALYVYLVGYGPILCAVTFDAYVKEARGAAMVWDKTEKTGRVMG</sequence>
<accession>A0A1Y5P1Q9</accession>
<keyword evidence="3 5" id="KW-0808">Transferase</keyword>
<reference evidence="5" key="1">
    <citation type="submission" date="2016-03" db="EMBL/GenBank/DDBJ databases">
        <authorList>
            <person name="Ploux O."/>
        </authorList>
    </citation>
    <scope>NUCLEOTIDE SEQUENCE</scope>
    <source>
        <strain evidence="5">UC1</strain>
    </source>
</reference>
<dbReference type="RefSeq" id="WP_295575909.1">
    <property type="nucleotide sequence ID" value="NZ_FLQR01000007.1"/>
</dbReference>
<keyword evidence="4" id="KW-0812">Transmembrane</keyword>
<dbReference type="CDD" id="cd06423">
    <property type="entry name" value="CESA_like"/>
    <property type="match status" value="1"/>
</dbReference>
<feature type="transmembrane region" description="Helical" evidence="4">
    <location>
        <begin position="12"/>
        <end position="39"/>
    </location>
</feature>
<dbReference type="PANTHER" id="PTHR43630:SF1">
    <property type="entry name" value="POLY-BETA-1,6-N-ACETYL-D-GLUCOSAMINE SYNTHASE"/>
    <property type="match status" value="1"/>
</dbReference>
<feature type="transmembrane region" description="Helical" evidence="4">
    <location>
        <begin position="455"/>
        <end position="478"/>
    </location>
</feature>
<dbReference type="Gene3D" id="3.90.550.10">
    <property type="entry name" value="Spore Coat Polysaccharide Biosynthesis Protein SpsA, Chain A"/>
    <property type="match status" value="1"/>
</dbReference>
<protein>
    <submittedName>
        <fullName evidence="5">Glycosyl transferase</fullName>
    </submittedName>
</protein>
<keyword evidence="4" id="KW-1133">Transmembrane helix</keyword>
<dbReference type="AlphaFoldDB" id="A0A1Y5P1Q9"/>
<evidence type="ECO:0000256" key="4">
    <source>
        <dbReference type="SAM" id="Phobius"/>
    </source>
</evidence>
<evidence type="ECO:0000256" key="1">
    <source>
        <dbReference type="ARBA" id="ARBA00006739"/>
    </source>
</evidence>
<dbReference type="PANTHER" id="PTHR43630">
    <property type="entry name" value="POLY-BETA-1,6-N-ACETYL-D-GLUCOSAMINE SYNTHASE"/>
    <property type="match status" value="1"/>
</dbReference>
<feature type="transmembrane region" description="Helical" evidence="4">
    <location>
        <begin position="313"/>
        <end position="341"/>
    </location>
</feature>
<dbReference type="InterPro" id="IPR029044">
    <property type="entry name" value="Nucleotide-diphossugar_trans"/>
</dbReference>
<feature type="transmembrane region" description="Helical" evidence="4">
    <location>
        <begin position="423"/>
        <end position="443"/>
    </location>
</feature>
<keyword evidence="2" id="KW-0328">Glycosyltransferase</keyword>
<dbReference type="EMBL" id="FLQR01000007">
    <property type="protein sequence ID" value="SBS72582.1"/>
    <property type="molecule type" value="Genomic_DNA"/>
</dbReference>
<dbReference type="Pfam" id="PF13641">
    <property type="entry name" value="Glyco_tranf_2_3"/>
    <property type="match status" value="1"/>
</dbReference>
<name>A0A1Y5P1Q9_9MICO</name>
<evidence type="ECO:0000256" key="2">
    <source>
        <dbReference type="ARBA" id="ARBA00022676"/>
    </source>
</evidence>
<keyword evidence="4" id="KW-0472">Membrane</keyword>
<organism evidence="5">
    <name type="scientific">uncultured Microbacterium sp</name>
    <dbReference type="NCBI Taxonomy" id="191216"/>
    <lineage>
        <taxon>Bacteria</taxon>
        <taxon>Bacillati</taxon>
        <taxon>Actinomycetota</taxon>
        <taxon>Actinomycetes</taxon>
        <taxon>Micrococcales</taxon>
        <taxon>Microbacteriaceae</taxon>
        <taxon>Microbacterium</taxon>
        <taxon>environmental samples</taxon>
    </lineage>
</organism>
<dbReference type="SUPFAM" id="SSF53448">
    <property type="entry name" value="Nucleotide-diphospho-sugar transferases"/>
    <property type="match status" value="1"/>
</dbReference>
<evidence type="ECO:0000256" key="3">
    <source>
        <dbReference type="ARBA" id="ARBA00022679"/>
    </source>
</evidence>
<evidence type="ECO:0000313" key="5">
    <source>
        <dbReference type="EMBL" id="SBS72582.1"/>
    </source>
</evidence>
<gene>
    <name evidence="5" type="ORF">MIPYR_30095</name>
</gene>
<proteinExistence type="inferred from homology"/>
<feature type="transmembrane region" description="Helical" evidence="4">
    <location>
        <begin position="384"/>
        <end position="403"/>
    </location>
</feature>
<dbReference type="GO" id="GO:0016757">
    <property type="term" value="F:glycosyltransferase activity"/>
    <property type="evidence" value="ECO:0007669"/>
    <property type="project" value="UniProtKB-KW"/>
</dbReference>
<feature type="transmembrane region" description="Helical" evidence="4">
    <location>
        <begin position="353"/>
        <end position="372"/>
    </location>
</feature>